<accession>C4LBP9</accession>
<dbReference type="eggNOG" id="COG2137">
    <property type="taxonomic scope" value="Bacteria"/>
</dbReference>
<dbReference type="EMBL" id="CP001616">
    <property type="protein sequence ID" value="ACQ94323.1"/>
    <property type="molecule type" value="Genomic_DNA"/>
</dbReference>
<dbReference type="KEGG" id="tau:Tola_2730"/>
<evidence type="ECO:0000259" key="8">
    <source>
        <dbReference type="Pfam" id="PF21982"/>
    </source>
</evidence>
<dbReference type="Proteomes" id="UP000009073">
    <property type="component" value="Chromosome"/>
</dbReference>
<reference evidence="10" key="1">
    <citation type="submission" date="2009-05" db="EMBL/GenBank/DDBJ databases">
        <title>Complete sequence of Tolumonas auensis DSM 9187.</title>
        <authorList>
            <consortium name="US DOE Joint Genome Institute"/>
            <person name="Lucas S."/>
            <person name="Copeland A."/>
            <person name="Lapidus A."/>
            <person name="Glavina del Rio T."/>
            <person name="Tice H."/>
            <person name="Bruce D."/>
            <person name="Goodwin L."/>
            <person name="Pitluck S."/>
            <person name="Chertkov O."/>
            <person name="Brettin T."/>
            <person name="Detter J.C."/>
            <person name="Han C."/>
            <person name="Larimer F."/>
            <person name="Land M."/>
            <person name="Hauser L."/>
            <person name="Kyrpides N."/>
            <person name="Mikhailova N."/>
            <person name="Spring S."/>
            <person name="Beller H."/>
        </authorList>
    </citation>
    <scope>NUCLEOTIDE SEQUENCE [LARGE SCALE GENOMIC DNA]</scope>
    <source>
        <strain evidence="10">DSM 9187 / TA4</strain>
    </source>
</reference>
<dbReference type="InterPro" id="IPR053926">
    <property type="entry name" value="RecX_HTH_1st"/>
</dbReference>
<dbReference type="RefSeq" id="WP_015879772.1">
    <property type="nucleotide sequence ID" value="NC_012691.1"/>
</dbReference>
<gene>
    <name evidence="5" type="primary">recX</name>
    <name evidence="9" type="ordered locus">Tola_2730</name>
</gene>
<feature type="domain" description="RecX third three-helical" evidence="7">
    <location>
        <begin position="105"/>
        <end position="145"/>
    </location>
</feature>
<dbReference type="HAMAP" id="MF_01114">
    <property type="entry name" value="RecX"/>
    <property type="match status" value="1"/>
</dbReference>
<dbReference type="PANTHER" id="PTHR33602">
    <property type="entry name" value="REGULATORY PROTEIN RECX FAMILY PROTEIN"/>
    <property type="match status" value="1"/>
</dbReference>
<evidence type="ECO:0000256" key="3">
    <source>
        <dbReference type="ARBA" id="ARBA00018111"/>
    </source>
</evidence>
<evidence type="ECO:0000256" key="4">
    <source>
        <dbReference type="ARBA" id="ARBA00022490"/>
    </source>
</evidence>
<dbReference type="Gene3D" id="1.10.10.10">
    <property type="entry name" value="Winged helix-like DNA-binding domain superfamily/Winged helix DNA-binding domain"/>
    <property type="match status" value="3"/>
</dbReference>
<dbReference type="Pfam" id="PF02631">
    <property type="entry name" value="RecX_HTH2"/>
    <property type="match status" value="1"/>
</dbReference>
<evidence type="ECO:0000313" key="10">
    <source>
        <dbReference type="Proteomes" id="UP000009073"/>
    </source>
</evidence>
<dbReference type="STRING" id="595494.Tola_2730"/>
<dbReference type="GO" id="GO:0005737">
    <property type="term" value="C:cytoplasm"/>
    <property type="evidence" value="ECO:0007669"/>
    <property type="project" value="UniProtKB-SubCell"/>
</dbReference>
<sequence>MSLSANKKSVSPLAKVLKLLARRDHSVSELTLKLKPFYSGSEIDDVIERCLRENWLNDARFAESYIRSRSSSGYGPRRIAMELQQKGVASETIRLALREANIDWQALLLWLLERRRPLPEEPAERFKLQNMLLRRGFSPDLIQRCFFSTEI</sequence>
<comment type="function">
    <text evidence="5">Modulates RecA activity.</text>
</comment>
<dbReference type="AlphaFoldDB" id="C4LBP9"/>
<evidence type="ECO:0000259" key="7">
    <source>
        <dbReference type="Pfam" id="PF21981"/>
    </source>
</evidence>
<dbReference type="GO" id="GO:0006282">
    <property type="term" value="P:regulation of DNA repair"/>
    <property type="evidence" value="ECO:0007669"/>
    <property type="project" value="UniProtKB-UniRule"/>
</dbReference>
<evidence type="ECO:0000256" key="5">
    <source>
        <dbReference type="HAMAP-Rule" id="MF_01114"/>
    </source>
</evidence>
<proteinExistence type="inferred from homology"/>
<keyword evidence="10" id="KW-1185">Reference proteome</keyword>
<name>C4LBP9_TOLAT</name>
<evidence type="ECO:0000256" key="2">
    <source>
        <dbReference type="ARBA" id="ARBA00009695"/>
    </source>
</evidence>
<comment type="subcellular location">
    <subcellularLocation>
        <location evidence="1 5">Cytoplasm</location>
    </subcellularLocation>
</comment>
<dbReference type="InterPro" id="IPR003783">
    <property type="entry name" value="Regulatory_RecX"/>
</dbReference>
<feature type="domain" description="RecX first three-helical" evidence="8">
    <location>
        <begin position="14"/>
        <end position="50"/>
    </location>
</feature>
<protein>
    <recommendedName>
        <fullName evidence="3 5">Regulatory protein RecX</fullName>
    </recommendedName>
</protein>
<comment type="similarity">
    <text evidence="2 5">Belongs to the RecX family.</text>
</comment>
<evidence type="ECO:0000259" key="6">
    <source>
        <dbReference type="Pfam" id="PF02631"/>
    </source>
</evidence>
<reference evidence="9 10" key="2">
    <citation type="journal article" date="2011" name="Stand. Genomic Sci.">
        <title>Complete genome sequence of Tolumonas auensis type strain (TA 4).</title>
        <authorList>
            <person name="Chertkov O."/>
            <person name="Copeland A."/>
            <person name="Lucas S."/>
            <person name="Lapidus A."/>
            <person name="Berry K.W."/>
            <person name="Detter J.C."/>
            <person name="Del Rio T.G."/>
            <person name="Hammon N."/>
            <person name="Dalin E."/>
            <person name="Tice H."/>
            <person name="Pitluck S."/>
            <person name="Richardson P."/>
            <person name="Bruce D."/>
            <person name="Goodwin L."/>
            <person name="Han C."/>
            <person name="Tapia R."/>
            <person name="Saunders E."/>
            <person name="Schmutz J."/>
            <person name="Brettin T."/>
            <person name="Larimer F."/>
            <person name="Land M."/>
            <person name="Hauser L."/>
            <person name="Spring S."/>
            <person name="Rohde M."/>
            <person name="Kyrpides N.C."/>
            <person name="Ivanova N."/>
            <person name="Goker M."/>
            <person name="Beller H.R."/>
            <person name="Klenk H.P."/>
            <person name="Woyke T."/>
        </authorList>
    </citation>
    <scope>NUCLEOTIDE SEQUENCE [LARGE SCALE GENOMIC DNA]</scope>
    <source>
        <strain evidence="10">DSM 9187 / TA4</strain>
    </source>
</reference>
<dbReference type="PANTHER" id="PTHR33602:SF1">
    <property type="entry name" value="REGULATORY PROTEIN RECX FAMILY PROTEIN"/>
    <property type="match status" value="1"/>
</dbReference>
<dbReference type="InterPro" id="IPR053924">
    <property type="entry name" value="RecX_HTH_2nd"/>
</dbReference>
<evidence type="ECO:0000313" key="9">
    <source>
        <dbReference type="EMBL" id="ACQ94323.1"/>
    </source>
</evidence>
<feature type="domain" description="RecX second three-helical" evidence="6">
    <location>
        <begin position="57"/>
        <end position="97"/>
    </location>
</feature>
<keyword evidence="4 5" id="KW-0963">Cytoplasm</keyword>
<dbReference type="InterPro" id="IPR036388">
    <property type="entry name" value="WH-like_DNA-bd_sf"/>
</dbReference>
<dbReference type="InterPro" id="IPR053925">
    <property type="entry name" value="RecX_HTH_3rd"/>
</dbReference>
<dbReference type="Pfam" id="PF21981">
    <property type="entry name" value="RecX_HTH3"/>
    <property type="match status" value="1"/>
</dbReference>
<organism evidence="9 10">
    <name type="scientific">Tolumonas auensis (strain DSM 9187 / NBRC 110442 / TA 4)</name>
    <dbReference type="NCBI Taxonomy" id="595494"/>
    <lineage>
        <taxon>Bacteria</taxon>
        <taxon>Pseudomonadati</taxon>
        <taxon>Pseudomonadota</taxon>
        <taxon>Gammaproteobacteria</taxon>
        <taxon>Aeromonadales</taxon>
        <taxon>Aeromonadaceae</taxon>
        <taxon>Tolumonas</taxon>
    </lineage>
</organism>
<evidence type="ECO:0000256" key="1">
    <source>
        <dbReference type="ARBA" id="ARBA00004496"/>
    </source>
</evidence>
<dbReference type="Pfam" id="PF21982">
    <property type="entry name" value="RecX_HTH1"/>
    <property type="match status" value="1"/>
</dbReference>
<dbReference type="OrthoDB" id="7066780at2"/>
<dbReference type="HOGENOM" id="CLU_066607_3_2_6"/>